<dbReference type="STRING" id="145388.A0A0D2J2K7"/>
<proteinExistence type="predicted"/>
<organism evidence="2 3">
    <name type="scientific">Monoraphidium neglectum</name>
    <dbReference type="NCBI Taxonomy" id="145388"/>
    <lineage>
        <taxon>Eukaryota</taxon>
        <taxon>Viridiplantae</taxon>
        <taxon>Chlorophyta</taxon>
        <taxon>core chlorophytes</taxon>
        <taxon>Chlorophyceae</taxon>
        <taxon>CS clade</taxon>
        <taxon>Sphaeropleales</taxon>
        <taxon>Selenastraceae</taxon>
        <taxon>Monoraphidium</taxon>
    </lineage>
</organism>
<keyword evidence="2" id="KW-0966">Cell projection</keyword>
<dbReference type="Proteomes" id="UP000054498">
    <property type="component" value="Unassembled WGS sequence"/>
</dbReference>
<feature type="compositionally biased region" description="Acidic residues" evidence="1">
    <location>
        <begin position="293"/>
        <end position="304"/>
    </location>
</feature>
<keyword evidence="3" id="KW-1185">Reference proteome</keyword>
<feature type="region of interest" description="Disordered" evidence="1">
    <location>
        <begin position="291"/>
        <end position="368"/>
    </location>
</feature>
<sequence>MWGRVLRRQARERRAEPLVDEEPCFSHAPDIRAAACTTLAFLACHPLGAHGDACLVGPFRTRLLQAGAFGALLRTALSSGAGERCDPIIQQTAAVGIMYLSTMAGAVDPAELAMYAALMTSNTNVEMVEYLMAGMWILLKVPANRKVLGGAFKVNPASSKLASSMMAKLQDTIEVADVTEHVNRLAEKIRSKDPTAAGAPPRASGTGARPSGNGGVGGGGSGARGAGGGGGLEGCVSSSSLALSGRAGSLLGREVSYGALAAAADTLDDKLAVVEHKRRSVLFSSLVSVDGDHLEEEGEEEGEEEPKQPPLSPAADRRAPSASKPPLPPLALALGSPQRPSGNGSLGVGAGGAAQRPSGNGSIMSVGGRRRGSAIGARVSYASSLNGAMTSRGLARIRELSGTMRGGEPTSQTLESVRSINKTVERSMNNLDSQLGSSLDDHWGLDTLVRVGETWLPRMLHAGASPASPHTQRAKAAAGGSGATAVVAAAARQHGGGGGAEAAAAAAPPLGAADVPLLKLFEFLTASMCLYVIEERPGGDKPAGVWADDAAAPPAGRDTRGTSAGAAHRWWTVDAAPPAPEPLVSPLMQGTLHILLTSLRLRIPLAWKSVQLSVVMLWNAAVQSDPNRPPTDPRSQR</sequence>
<evidence type="ECO:0000313" key="2">
    <source>
        <dbReference type="EMBL" id="KIY94172.1"/>
    </source>
</evidence>
<dbReference type="AlphaFoldDB" id="A0A0D2J2K7"/>
<dbReference type="RefSeq" id="XP_013893192.1">
    <property type="nucleotide sequence ID" value="XM_014037738.1"/>
</dbReference>
<accession>A0A0D2J2K7</accession>
<feature type="region of interest" description="Disordered" evidence="1">
    <location>
        <begin position="187"/>
        <end position="230"/>
    </location>
</feature>
<keyword evidence="2" id="KW-0969">Cilium</keyword>
<evidence type="ECO:0000256" key="1">
    <source>
        <dbReference type="SAM" id="MobiDB-lite"/>
    </source>
</evidence>
<dbReference type="KEGG" id="mng:MNEG_13790"/>
<dbReference type="OrthoDB" id="544980at2759"/>
<name>A0A0D2J2K7_9CHLO</name>
<feature type="compositionally biased region" description="Gly residues" evidence="1">
    <location>
        <begin position="212"/>
        <end position="230"/>
    </location>
</feature>
<evidence type="ECO:0000313" key="3">
    <source>
        <dbReference type="Proteomes" id="UP000054498"/>
    </source>
</evidence>
<reference evidence="2 3" key="1">
    <citation type="journal article" date="2013" name="BMC Genomics">
        <title>Reconstruction of the lipid metabolism for the microalga Monoraphidium neglectum from its genome sequence reveals characteristics suitable for biofuel production.</title>
        <authorList>
            <person name="Bogen C."/>
            <person name="Al-Dilaimi A."/>
            <person name="Albersmeier A."/>
            <person name="Wichmann J."/>
            <person name="Grundmann M."/>
            <person name="Rupp O."/>
            <person name="Lauersen K.J."/>
            <person name="Blifernez-Klassen O."/>
            <person name="Kalinowski J."/>
            <person name="Goesmann A."/>
            <person name="Mussgnug J.H."/>
            <person name="Kruse O."/>
        </authorList>
    </citation>
    <scope>NUCLEOTIDE SEQUENCE [LARGE SCALE GENOMIC DNA]</scope>
    <source>
        <strain evidence="2 3">SAG 48.87</strain>
    </source>
</reference>
<dbReference type="GeneID" id="25731288"/>
<dbReference type="EMBL" id="KK104271">
    <property type="protein sequence ID" value="KIY94172.1"/>
    <property type="molecule type" value="Genomic_DNA"/>
</dbReference>
<keyword evidence="2" id="KW-0282">Flagellum</keyword>
<protein>
    <submittedName>
        <fullName evidence="2">Flagellar associated protein</fullName>
    </submittedName>
</protein>
<gene>
    <name evidence="2" type="ORF">MNEG_13790</name>
</gene>